<feature type="domain" description="FAD/NAD(P)-binding" evidence="19">
    <location>
        <begin position="4"/>
        <end position="340"/>
    </location>
</feature>
<evidence type="ECO:0000256" key="2">
    <source>
        <dbReference type="ARBA" id="ARBA00007532"/>
    </source>
</evidence>
<evidence type="ECO:0000256" key="11">
    <source>
        <dbReference type="ARBA" id="ARBA00023284"/>
    </source>
</evidence>
<feature type="domain" description="Pyridine nucleotide-disulphide oxidoreductase dimerisation" evidence="18">
    <location>
        <begin position="361"/>
        <end position="469"/>
    </location>
</feature>
<dbReference type="GO" id="GO:0004148">
    <property type="term" value="F:dihydrolipoyl dehydrogenase (NADH) activity"/>
    <property type="evidence" value="ECO:0007669"/>
    <property type="project" value="UniProtKB-EC"/>
</dbReference>
<dbReference type="Gene3D" id="3.30.390.30">
    <property type="match status" value="1"/>
</dbReference>
<comment type="miscellaneous">
    <text evidence="16">The active site is a redox-active disulfide bond.</text>
</comment>
<comment type="catalytic activity">
    <reaction evidence="12 16">
        <text>N(6)-[(R)-dihydrolipoyl]-L-lysyl-[protein] + NAD(+) = N(6)-[(R)-lipoyl]-L-lysyl-[protein] + NADH + H(+)</text>
        <dbReference type="Rhea" id="RHEA:15045"/>
        <dbReference type="Rhea" id="RHEA-COMP:10474"/>
        <dbReference type="Rhea" id="RHEA-COMP:10475"/>
        <dbReference type="ChEBI" id="CHEBI:15378"/>
        <dbReference type="ChEBI" id="CHEBI:57540"/>
        <dbReference type="ChEBI" id="CHEBI:57945"/>
        <dbReference type="ChEBI" id="CHEBI:83099"/>
        <dbReference type="ChEBI" id="CHEBI:83100"/>
        <dbReference type="EC" id="1.8.1.4"/>
    </reaction>
</comment>
<reference evidence="20 21" key="1">
    <citation type="submission" date="2018-10" db="EMBL/GenBank/DDBJ databases">
        <title>Notoacmeibacter sp. M2BS9Y-3-1, whole genome shotgun sequence.</title>
        <authorList>
            <person name="Tuo L."/>
        </authorList>
    </citation>
    <scope>NUCLEOTIDE SEQUENCE [LARGE SCALE GENOMIC DNA]</scope>
    <source>
        <strain evidence="20 21">M2BS9Y-3-1</strain>
    </source>
</reference>
<dbReference type="NCBIfam" id="TIGR01350">
    <property type="entry name" value="lipoamide_DH"/>
    <property type="match status" value="1"/>
</dbReference>
<dbReference type="PROSITE" id="PS00076">
    <property type="entry name" value="PYRIDINE_REDOX_1"/>
    <property type="match status" value="1"/>
</dbReference>
<dbReference type="GO" id="GO:0050660">
    <property type="term" value="F:flavin adenine dinucleotide binding"/>
    <property type="evidence" value="ECO:0007669"/>
    <property type="project" value="InterPro"/>
</dbReference>
<organism evidence="20 21">
    <name type="scientific">Notoacmeibacter ruber</name>
    <dbReference type="NCBI Taxonomy" id="2670375"/>
    <lineage>
        <taxon>Bacteria</taxon>
        <taxon>Pseudomonadati</taxon>
        <taxon>Pseudomonadota</taxon>
        <taxon>Alphaproteobacteria</taxon>
        <taxon>Hyphomicrobiales</taxon>
        <taxon>Notoacmeibacteraceae</taxon>
        <taxon>Notoacmeibacter</taxon>
    </lineage>
</organism>
<evidence type="ECO:0000256" key="8">
    <source>
        <dbReference type="ARBA" id="ARBA00023002"/>
    </source>
</evidence>
<evidence type="ECO:0000256" key="4">
    <source>
        <dbReference type="ARBA" id="ARBA00016961"/>
    </source>
</evidence>
<evidence type="ECO:0000256" key="16">
    <source>
        <dbReference type="RuleBase" id="RU003692"/>
    </source>
</evidence>
<dbReference type="InterPro" id="IPR023753">
    <property type="entry name" value="FAD/NAD-binding_dom"/>
</dbReference>
<evidence type="ECO:0000256" key="14">
    <source>
        <dbReference type="PIRSR" id="PIRSR000350-3"/>
    </source>
</evidence>
<feature type="binding site" evidence="14">
    <location>
        <begin position="194"/>
        <end position="201"/>
    </location>
    <ligand>
        <name>NAD(+)</name>
        <dbReference type="ChEBI" id="CHEBI:57540"/>
    </ligand>
</feature>
<comment type="subcellular location">
    <subcellularLocation>
        <location evidence="1">Cytoplasm</location>
    </subcellularLocation>
</comment>
<evidence type="ECO:0000256" key="13">
    <source>
        <dbReference type="PIRSR" id="PIRSR000350-2"/>
    </source>
</evidence>
<evidence type="ECO:0000256" key="5">
    <source>
        <dbReference type="ARBA" id="ARBA00022490"/>
    </source>
</evidence>
<dbReference type="InterPro" id="IPR004099">
    <property type="entry name" value="Pyr_nucl-diS_OxRdtase_dimer"/>
</dbReference>
<dbReference type="GO" id="GO:0006103">
    <property type="term" value="P:2-oxoglutarate metabolic process"/>
    <property type="evidence" value="ECO:0007669"/>
    <property type="project" value="TreeGrafter"/>
</dbReference>
<feature type="active site" description="Proton acceptor" evidence="13">
    <location>
        <position position="459"/>
    </location>
</feature>
<sequence>MADYDVIVIGSGPGGYVTAIRASQLGLKTAIVEREHLGGICLNWGCIPTKALLRSAEIMHYASHIKDYGLTLEGSVKPDVNAVVDRSRAVSKRLNNGVGMLMKKNKIDVIWGEAKLTGKGKIKVDKPQKKPMEPQPVSPKGVKAEGEYSAKHIIIATGARPRVLPGIEPDGERIWTYFEAMVPKALPKSMLVMGSGAIGVEFASFYNAMGCDVTVVEVVDRIMPVEDAEISKIAQKQLEKQGIKFRLKTKVSKVEKSKSGVKATLEGEGGKSETMEVEHLISAVGVQSNSENLGLEDLGVKIDRGSIVVDGYGRTNVEGVYAIGDVAGPPMLAHKAEHEGVICVETIAGVEGVHGLDKSKIPGCTYCHPQVASVGLTEAKAKEVGHEIRVGRFPFAANGKAIALGEDEGLIKTIFDKKTGQLLGAHMVGAEVTELIQGFVVAMGLETTEEELMHTVFPHPTLSEMMKESVLDAYGRVLNS</sequence>
<keyword evidence="21" id="KW-1185">Reference proteome</keyword>
<keyword evidence="7 14" id="KW-0274">FAD</keyword>
<dbReference type="PRINTS" id="PR00411">
    <property type="entry name" value="PNDRDTASEI"/>
</dbReference>
<evidence type="ECO:0000256" key="9">
    <source>
        <dbReference type="ARBA" id="ARBA00023027"/>
    </source>
</evidence>
<evidence type="ECO:0000256" key="17">
    <source>
        <dbReference type="SAM" id="MobiDB-lite"/>
    </source>
</evidence>
<keyword evidence="14" id="KW-0547">Nucleotide-binding</keyword>
<evidence type="ECO:0000256" key="7">
    <source>
        <dbReference type="ARBA" id="ARBA00022827"/>
    </source>
</evidence>
<feature type="disulfide bond" description="Redox-active" evidence="15">
    <location>
        <begin position="41"/>
        <end position="46"/>
    </location>
</feature>
<feature type="binding site" evidence="14">
    <location>
        <position position="325"/>
    </location>
    <ligand>
        <name>FAD</name>
        <dbReference type="ChEBI" id="CHEBI:57692"/>
    </ligand>
</feature>
<feature type="binding site" evidence="14">
    <location>
        <begin position="331"/>
        <end position="334"/>
    </location>
    <ligand>
        <name>FAD</name>
        <dbReference type="ChEBI" id="CHEBI:57692"/>
    </ligand>
</feature>
<dbReference type="InterPro" id="IPR036188">
    <property type="entry name" value="FAD/NAD-bd_sf"/>
</dbReference>
<evidence type="ECO:0000256" key="10">
    <source>
        <dbReference type="ARBA" id="ARBA00023157"/>
    </source>
</evidence>
<name>A0A3L7JBM2_9HYPH</name>
<dbReference type="InterPro" id="IPR016156">
    <property type="entry name" value="FAD/NAD-linked_Rdtase_dimer_sf"/>
</dbReference>
<proteinExistence type="inferred from homology"/>
<dbReference type="Proteomes" id="UP000281094">
    <property type="component" value="Unassembled WGS sequence"/>
</dbReference>
<feature type="binding site" evidence="14">
    <location>
        <position position="217"/>
    </location>
    <ligand>
        <name>NAD(+)</name>
        <dbReference type="ChEBI" id="CHEBI:57540"/>
    </ligand>
</feature>
<evidence type="ECO:0000259" key="18">
    <source>
        <dbReference type="Pfam" id="PF02852"/>
    </source>
</evidence>
<dbReference type="Pfam" id="PF02852">
    <property type="entry name" value="Pyr_redox_dim"/>
    <property type="match status" value="1"/>
</dbReference>
<dbReference type="InterPro" id="IPR001100">
    <property type="entry name" value="Pyr_nuc-diS_OxRdtase"/>
</dbReference>
<evidence type="ECO:0000256" key="12">
    <source>
        <dbReference type="ARBA" id="ARBA00049187"/>
    </source>
</evidence>
<evidence type="ECO:0000313" key="20">
    <source>
        <dbReference type="EMBL" id="RLQ87880.1"/>
    </source>
</evidence>
<keyword evidence="9 14" id="KW-0520">NAD</keyword>
<dbReference type="RefSeq" id="WP_121644843.1">
    <property type="nucleotide sequence ID" value="NZ_RCWN01000001.1"/>
</dbReference>
<feature type="binding site" evidence="14">
    <location>
        <position position="50"/>
    </location>
    <ligand>
        <name>FAD</name>
        <dbReference type="ChEBI" id="CHEBI:57692"/>
    </ligand>
</feature>
<accession>A0A3L7JBM2</accession>
<dbReference type="InterPro" id="IPR050151">
    <property type="entry name" value="Class-I_Pyr_Nuc-Dis_Oxidored"/>
</dbReference>
<evidence type="ECO:0000256" key="3">
    <source>
        <dbReference type="ARBA" id="ARBA00012608"/>
    </source>
</evidence>
<dbReference type="Pfam" id="PF07992">
    <property type="entry name" value="Pyr_redox_2"/>
    <property type="match status" value="1"/>
</dbReference>
<dbReference type="PIRSF" id="PIRSF000350">
    <property type="entry name" value="Mercury_reductase_MerA"/>
    <property type="match status" value="1"/>
</dbReference>
<feature type="binding site" evidence="14">
    <location>
        <position position="285"/>
    </location>
    <ligand>
        <name>NAD(+)</name>
        <dbReference type="ChEBI" id="CHEBI:57540"/>
    </ligand>
</feature>
<evidence type="ECO:0000256" key="1">
    <source>
        <dbReference type="ARBA" id="ARBA00004496"/>
    </source>
</evidence>
<dbReference type="InterPro" id="IPR012999">
    <property type="entry name" value="Pyr_OxRdtase_I_AS"/>
</dbReference>
<dbReference type="PRINTS" id="PR00368">
    <property type="entry name" value="FADPNR"/>
</dbReference>
<keyword evidence="5" id="KW-0963">Cytoplasm</keyword>
<comment type="cofactor">
    <cofactor evidence="14 16">
        <name>FAD</name>
        <dbReference type="ChEBI" id="CHEBI:57692"/>
    </cofactor>
    <text evidence="14 16">Binds 1 FAD per subunit.</text>
</comment>
<comment type="similarity">
    <text evidence="2 16">Belongs to the class-I pyridine nucleotide-disulfide oxidoreductase family.</text>
</comment>
<dbReference type="Gene3D" id="3.50.50.60">
    <property type="entry name" value="FAD/NAD(P)-binding domain"/>
    <property type="match status" value="2"/>
</dbReference>
<dbReference type="PANTHER" id="PTHR22912:SF217">
    <property type="entry name" value="DIHYDROLIPOYL DEHYDROGENASE"/>
    <property type="match status" value="1"/>
</dbReference>
<dbReference type="InterPro" id="IPR006258">
    <property type="entry name" value="Lipoamide_DH"/>
</dbReference>
<dbReference type="PANTHER" id="PTHR22912">
    <property type="entry name" value="DISULFIDE OXIDOREDUCTASE"/>
    <property type="match status" value="1"/>
</dbReference>
<dbReference type="AlphaFoldDB" id="A0A3L7JBM2"/>
<dbReference type="FunFam" id="3.30.390.30:FF:000001">
    <property type="entry name" value="Dihydrolipoyl dehydrogenase"/>
    <property type="match status" value="1"/>
</dbReference>
<evidence type="ECO:0000313" key="21">
    <source>
        <dbReference type="Proteomes" id="UP000281094"/>
    </source>
</evidence>
<dbReference type="EMBL" id="RCWN01000001">
    <property type="protein sequence ID" value="RLQ87880.1"/>
    <property type="molecule type" value="Genomic_DNA"/>
</dbReference>
<comment type="caution">
    <text evidence="20">The sequence shown here is derived from an EMBL/GenBank/DDBJ whole genome shotgun (WGS) entry which is preliminary data.</text>
</comment>
<feature type="compositionally biased region" description="Basic and acidic residues" evidence="17">
    <location>
        <begin position="122"/>
        <end position="132"/>
    </location>
</feature>
<feature type="region of interest" description="Disordered" evidence="17">
    <location>
        <begin position="122"/>
        <end position="142"/>
    </location>
</feature>
<dbReference type="EC" id="1.8.1.4" evidence="3 16"/>
<dbReference type="SUPFAM" id="SSF51905">
    <property type="entry name" value="FAD/NAD(P)-binding domain"/>
    <property type="match status" value="1"/>
</dbReference>
<keyword evidence="8 16" id="KW-0560">Oxidoreductase</keyword>
<protein>
    <recommendedName>
        <fullName evidence="4 16">Dihydrolipoyl dehydrogenase</fullName>
        <ecNumber evidence="3 16">1.8.1.4</ecNumber>
    </recommendedName>
</protein>
<gene>
    <name evidence="20" type="primary">lpdA</name>
    <name evidence="20" type="ORF">D8780_06350</name>
</gene>
<evidence type="ECO:0000256" key="6">
    <source>
        <dbReference type="ARBA" id="ARBA00022630"/>
    </source>
</evidence>
<keyword evidence="6 16" id="KW-0285">Flavoprotein</keyword>
<dbReference type="GO" id="GO:0005737">
    <property type="term" value="C:cytoplasm"/>
    <property type="evidence" value="ECO:0007669"/>
    <property type="project" value="UniProtKB-SubCell"/>
</dbReference>
<evidence type="ECO:0000256" key="15">
    <source>
        <dbReference type="PIRSR" id="PIRSR000350-4"/>
    </source>
</evidence>
<dbReference type="SUPFAM" id="SSF55424">
    <property type="entry name" value="FAD/NAD-linked reductases, dimerisation (C-terminal) domain"/>
    <property type="match status" value="1"/>
</dbReference>
<keyword evidence="11 16" id="KW-0676">Redox-active center</keyword>
<evidence type="ECO:0000259" key="19">
    <source>
        <dbReference type="Pfam" id="PF07992"/>
    </source>
</evidence>
<keyword evidence="10" id="KW-1015">Disulfide bond</keyword>